<reference evidence="2" key="1">
    <citation type="submission" date="2020-09" db="EMBL/GenBank/DDBJ databases">
        <authorList>
            <person name="Kikuchi T."/>
        </authorList>
    </citation>
    <scope>NUCLEOTIDE SEQUENCE</scope>
    <source>
        <strain evidence="2">SH1</strain>
    </source>
</reference>
<evidence type="ECO:0000313" key="3">
    <source>
        <dbReference type="Proteomes" id="UP000614601"/>
    </source>
</evidence>
<dbReference type="Proteomes" id="UP000614601">
    <property type="component" value="Unassembled WGS sequence"/>
</dbReference>
<evidence type="ECO:0000313" key="2">
    <source>
        <dbReference type="EMBL" id="CAD5231269.1"/>
    </source>
</evidence>
<name>A0A811LTH5_9BILA</name>
<sequence length="71" mass="8044">MFVNFIFVLLLCISSADFYVQACYPGSATSLWQSPYGNGILPYYASTAAFRMRRHQNYTHEVTTLSSEHAV</sequence>
<comment type="caution">
    <text evidence="2">The sequence shown here is derived from an EMBL/GenBank/DDBJ whole genome shotgun (WGS) entry which is preliminary data.</text>
</comment>
<accession>A0A811LTH5</accession>
<evidence type="ECO:0008006" key="4">
    <source>
        <dbReference type="Google" id="ProtNLM"/>
    </source>
</evidence>
<dbReference type="EMBL" id="CAJFDH010000006">
    <property type="protein sequence ID" value="CAD5231269.1"/>
    <property type="molecule type" value="Genomic_DNA"/>
</dbReference>
<proteinExistence type="predicted"/>
<gene>
    <name evidence="2" type="ORF">BOKJ2_LOCUS14557</name>
</gene>
<dbReference type="Proteomes" id="UP000783686">
    <property type="component" value="Unassembled WGS sequence"/>
</dbReference>
<keyword evidence="3" id="KW-1185">Reference proteome</keyword>
<feature type="signal peptide" evidence="1">
    <location>
        <begin position="1"/>
        <end position="16"/>
    </location>
</feature>
<dbReference type="EMBL" id="CAJFCW020000006">
    <property type="protein sequence ID" value="CAG9128633.1"/>
    <property type="molecule type" value="Genomic_DNA"/>
</dbReference>
<feature type="chain" id="PRO_5036221526" description="Secreted protein" evidence="1">
    <location>
        <begin position="17"/>
        <end position="71"/>
    </location>
</feature>
<evidence type="ECO:0000256" key="1">
    <source>
        <dbReference type="SAM" id="SignalP"/>
    </source>
</evidence>
<protein>
    <recommendedName>
        <fullName evidence="4">Secreted protein</fullName>
    </recommendedName>
</protein>
<organism evidence="2 3">
    <name type="scientific">Bursaphelenchus okinawaensis</name>
    <dbReference type="NCBI Taxonomy" id="465554"/>
    <lineage>
        <taxon>Eukaryota</taxon>
        <taxon>Metazoa</taxon>
        <taxon>Ecdysozoa</taxon>
        <taxon>Nematoda</taxon>
        <taxon>Chromadorea</taxon>
        <taxon>Rhabditida</taxon>
        <taxon>Tylenchina</taxon>
        <taxon>Tylenchomorpha</taxon>
        <taxon>Aphelenchoidea</taxon>
        <taxon>Aphelenchoididae</taxon>
        <taxon>Bursaphelenchus</taxon>
    </lineage>
</organism>
<keyword evidence="1" id="KW-0732">Signal</keyword>
<dbReference type="AlphaFoldDB" id="A0A811LTH5"/>